<feature type="compositionally biased region" description="Polar residues" evidence="8">
    <location>
        <begin position="22"/>
        <end position="35"/>
    </location>
</feature>
<feature type="transmembrane region" description="Helical" evidence="9">
    <location>
        <begin position="127"/>
        <end position="150"/>
    </location>
</feature>
<evidence type="ECO:0000259" key="10">
    <source>
        <dbReference type="PROSITE" id="PS51837"/>
    </source>
</evidence>
<evidence type="ECO:0000256" key="5">
    <source>
        <dbReference type="ARBA" id="ARBA00022723"/>
    </source>
</evidence>
<dbReference type="Proteomes" id="UP000887565">
    <property type="component" value="Unplaced"/>
</dbReference>
<dbReference type="WBParaSite" id="nRc.2.0.1.t27010-RA">
    <property type="protein sequence ID" value="nRc.2.0.1.t27010-RA"/>
    <property type="gene ID" value="nRc.2.0.1.g27010"/>
</dbReference>
<dbReference type="PROSITE" id="PS51837">
    <property type="entry name" value="LITAF"/>
    <property type="match status" value="1"/>
</dbReference>
<protein>
    <submittedName>
        <fullName evidence="12">LITAF domain-containing protein</fullName>
    </submittedName>
</protein>
<dbReference type="InterPro" id="IPR006629">
    <property type="entry name" value="LITAF"/>
</dbReference>
<dbReference type="AlphaFoldDB" id="A0A915JLF6"/>
<feature type="region of interest" description="Disordered" evidence="8">
    <location>
        <begin position="22"/>
        <end position="68"/>
    </location>
</feature>
<keyword evidence="9" id="KW-0812">Transmembrane</keyword>
<reference evidence="12" key="1">
    <citation type="submission" date="2022-11" db="UniProtKB">
        <authorList>
            <consortium name="WormBaseParasite"/>
        </authorList>
    </citation>
    <scope>IDENTIFICATION</scope>
</reference>
<evidence type="ECO:0000256" key="6">
    <source>
        <dbReference type="ARBA" id="ARBA00022833"/>
    </source>
</evidence>
<name>A0A915JLF6_ROMCU</name>
<keyword evidence="11" id="KW-1185">Reference proteome</keyword>
<dbReference type="Pfam" id="PF10601">
    <property type="entry name" value="zf-LITAF-like"/>
    <property type="match status" value="1"/>
</dbReference>
<organism evidence="11 12">
    <name type="scientific">Romanomermis culicivorax</name>
    <name type="common">Nematode worm</name>
    <dbReference type="NCBI Taxonomy" id="13658"/>
    <lineage>
        <taxon>Eukaryota</taxon>
        <taxon>Metazoa</taxon>
        <taxon>Ecdysozoa</taxon>
        <taxon>Nematoda</taxon>
        <taxon>Enoplea</taxon>
        <taxon>Dorylaimia</taxon>
        <taxon>Mermithida</taxon>
        <taxon>Mermithoidea</taxon>
        <taxon>Mermithidae</taxon>
        <taxon>Romanomermis</taxon>
    </lineage>
</organism>
<dbReference type="PANTHER" id="PTHR23292">
    <property type="entry name" value="LIPOPOLYSACCHARIDE-INDUCED TUMOR NECROSIS FACTOR-ALPHA FACTOR"/>
    <property type="match status" value="1"/>
</dbReference>
<dbReference type="GO" id="GO:0005765">
    <property type="term" value="C:lysosomal membrane"/>
    <property type="evidence" value="ECO:0007669"/>
    <property type="project" value="UniProtKB-SubCell"/>
</dbReference>
<evidence type="ECO:0000256" key="3">
    <source>
        <dbReference type="ARBA" id="ARBA00004630"/>
    </source>
</evidence>
<keyword evidence="7 9" id="KW-0472">Membrane</keyword>
<comment type="similarity">
    <text evidence="4">Belongs to the CDIP1/LITAF family.</text>
</comment>
<sequence length="174" mass="19171">MYIFVIMLRSNYQGLNFSSNLSPNMSGEKSSSQESGPPPPYSSVGQTTNTGEQPFYPQQTTPQYQPPTFAPPPPPFGGYVSPPPPLMAPTTVVITQMLRLGPHPSSIQCPHCSAHIVTGVNFVPGTLAWVLCIVLLLLGLWCGCCLIPFCMPECQDVEHRCPNCRQFLGVYRRW</sequence>
<evidence type="ECO:0000256" key="9">
    <source>
        <dbReference type="SAM" id="Phobius"/>
    </source>
</evidence>
<evidence type="ECO:0000313" key="12">
    <source>
        <dbReference type="WBParaSite" id="nRc.2.0.1.t27010-RA"/>
    </source>
</evidence>
<evidence type="ECO:0000256" key="7">
    <source>
        <dbReference type="ARBA" id="ARBA00023136"/>
    </source>
</evidence>
<feature type="compositionally biased region" description="Low complexity" evidence="8">
    <location>
        <begin position="53"/>
        <end position="63"/>
    </location>
</feature>
<keyword evidence="6" id="KW-0862">Zinc</keyword>
<dbReference type="InterPro" id="IPR037519">
    <property type="entry name" value="LITAF_fam"/>
</dbReference>
<keyword evidence="9" id="KW-1133">Transmembrane helix</keyword>
<keyword evidence="5" id="KW-0479">Metal-binding</keyword>
<evidence type="ECO:0000256" key="2">
    <source>
        <dbReference type="ARBA" id="ARBA00004481"/>
    </source>
</evidence>
<proteinExistence type="inferred from homology"/>
<accession>A0A915JLF6</accession>
<evidence type="ECO:0000256" key="4">
    <source>
        <dbReference type="ARBA" id="ARBA00005975"/>
    </source>
</evidence>
<feature type="domain" description="LITAF" evidence="10">
    <location>
        <begin position="89"/>
        <end position="173"/>
    </location>
</feature>
<dbReference type="PANTHER" id="PTHR23292:SF6">
    <property type="entry name" value="FI16602P1-RELATED"/>
    <property type="match status" value="1"/>
</dbReference>
<evidence type="ECO:0000313" key="11">
    <source>
        <dbReference type="Proteomes" id="UP000887565"/>
    </source>
</evidence>
<comment type="subcellular location">
    <subcellularLocation>
        <location evidence="2">Endosome membrane</location>
        <topology evidence="2">Peripheral membrane protein</topology>
    </subcellularLocation>
    <subcellularLocation>
        <location evidence="1">Late endosome membrane</location>
    </subcellularLocation>
    <subcellularLocation>
        <location evidence="3">Lysosome membrane</location>
        <topology evidence="3">Peripheral membrane protein</topology>
        <orientation evidence="3">Cytoplasmic side</orientation>
    </subcellularLocation>
</comment>
<evidence type="ECO:0000256" key="1">
    <source>
        <dbReference type="ARBA" id="ARBA00004414"/>
    </source>
</evidence>
<evidence type="ECO:0000256" key="8">
    <source>
        <dbReference type="SAM" id="MobiDB-lite"/>
    </source>
</evidence>
<feature type="compositionally biased region" description="Polar residues" evidence="8">
    <location>
        <begin position="43"/>
        <end position="52"/>
    </location>
</feature>
<dbReference type="OMA" id="VTFYDRP"/>
<dbReference type="GO" id="GO:0008270">
    <property type="term" value="F:zinc ion binding"/>
    <property type="evidence" value="ECO:0007669"/>
    <property type="project" value="TreeGrafter"/>
</dbReference>
<dbReference type="GO" id="GO:0031902">
    <property type="term" value="C:late endosome membrane"/>
    <property type="evidence" value="ECO:0007669"/>
    <property type="project" value="UniProtKB-SubCell"/>
</dbReference>
<dbReference type="SMART" id="SM00714">
    <property type="entry name" value="LITAF"/>
    <property type="match status" value="1"/>
</dbReference>